<dbReference type="Proteomes" id="UP001165186">
    <property type="component" value="Unassembled WGS sequence"/>
</dbReference>
<accession>A0ACB5RT23</accession>
<gene>
    <name evidence="1" type="primary">g8216</name>
    <name evidence="1" type="ORF">NpPPO83_00008216</name>
</gene>
<reference evidence="1" key="1">
    <citation type="submission" date="2024-09" db="EMBL/GenBank/DDBJ databases">
        <title>Draft Genome Sequences of Neofusicoccum parvum.</title>
        <authorList>
            <person name="Ashida A."/>
            <person name="Camagna M."/>
            <person name="Tanaka A."/>
            <person name="Takemoto D."/>
        </authorList>
    </citation>
    <scope>NUCLEOTIDE SEQUENCE</scope>
    <source>
        <strain evidence="1">PPO83</strain>
    </source>
</reference>
<dbReference type="EMBL" id="BSXG01000008">
    <property type="protein sequence ID" value="GME23673.1"/>
    <property type="molecule type" value="Genomic_DNA"/>
</dbReference>
<evidence type="ECO:0000313" key="2">
    <source>
        <dbReference type="Proteomes" id="UP001165186"/>
    </source>
</evidence>
<proteinExistence type="predicted"/>
<keyword evidence="2" id="KW-1185">Reference proteome</keyword>
<name>A0ACB5RT23_9PEZI</name>
<sequence length="341" mass="37442">MDGVVGFTQHPILPGANFTYEFDIAEDQAGSFWYHAHKQVQRADGLFGGLIVHRPSIAGSPLDPQKYEYDEERLLLVGDWYHRSANEVLAWYMRAAPFGNEPVPDSLLINGLGAYNCSKAVRARPVECVQHQGTAVPNLHFDRSKRYRLRLVNTALHPHLKSTSPPSPPLHPSSPPLPPTTTHTLLLYANTLKLSHRANAPHGYMNQTSWSPQATPPGLLTTLPRAQWDSNQLVPHLPLSHWVTIILNNLDDGAHPFHLHGHAVRVVRTRAALWNPWGGEGGDEGLELERAVRRGHVVLRFEAGNAGVWMLRCHNLWHQASGMAMGVEVGGDGGGGGGGGD</sequence>
<organism evidence="1 2">
    <name type="scientific">Neofusicoccum parvum</name>
    <dbReference type="NCBI Taxonomy" id="310453"/>
    <lineage>
        <taxon>Eukaryota</taxon>
        <taxon>Fungi</taxon>
        <taxon>Dikarya</taxon>
        <taxon>Ascomycota</taxon>
        <taxon>Pezizomycotina</taxon>
        <taxon>Dothideomycetes</taxon>
        <taxon>Dothideomycetes incertae sedis</taxon>
        <taxon>Botryosphaeriales</taxon>
        <taxon>Botryosphaeriaceae</taxon>
        <taxon>Neofusicoccum</taxon>
    </lineage>
</organism>
<evidence type="ECO:0000313" key="1">
    <source>
        <dbReference type="EMBL" id="GME23673.1"/>
    </source>
</evidence>
<protein>
    <submittedName>
        <fullName evidence="1">Multicopper oxidase</fullName>
    </submittedName>
</protein>
<comment type="caution">
    <text evidence="1">The sequence shown here is derived from an EMBL/GenBank/DDBJ whole genome shotgun (WGS) entry which is preliminary data.</text>
</comment>